<evidence type="ECO:0000313" key="3">
    <source>
        <dbReference type="Proteomes" id="UP000640426"/>
    </source>
</evidence>
<evidence type="ECO:0000259" key="1">
    <source>
        <dbReference type="PROSITE" id="PS50925"/>
    </source>
</evidence>
<dbReference type="Gene3D" id="3.30.70.100">
    <property type="match status" value="1"/>
</dbReference>
<keyword evidence="3" id="KW-1185">Reference proteome</keyword>
<proteinExistence type="predicted"/>
<evidence type="ECO:0000313" key="2">
    <source>
        <dbReference type="EMBL" id="MBJ6120768.1"/>
    </source>
</evidence>
<dbReference type="SUPFAM" id="SSF54975">
    <property type="entry name" value="Acylphosphatase/BLUF domain-like"/>
    <property type="match status" value="1"/>
</dbReference>
<reference evidence="3" key="1">
    <citation type="submission" date="2020-12" db="EMBL/GenBank/DDBJ databases">
        <title>Hymenobacter sp.</title>
        <authorList>
            <person name="Kim M.K."/>
        </authorList>
    </citation>
    <scope>NUCLEOTIDE SEQUENCE [LARGE SCALE GENOMIC DNA]</scope>
    <source>
        <strain evidence="3">BT553</strain>
    </source>
</reference>
<dbReference type="Proteomes" id="UP000640426">
    <property type="component" value="Unassembled WGS sequence"/>
</dbReference>
<accession>A0ABS0XM15</accession>
<dbReference type="Pfam" id="PF04940">
    <property type="entry name" value="BLUF"/>
    <property type="match status" value="1"/>
</dbReference>
<gene>
    <name evidence="2" type="ORF">JAO74_03065</name>
</gene>
<dbReference type="InterPro" id="IPR036046">
    <property type="entry name" value="Acylphosphatase-like_dom_sf"/>
</dbReference>
<protein>
    <submittedName>
        <fullName evidence="2">BLUF domain-containing protein</fullName>
    </submittedName>
</protein>
<dbReference type="InterPro" id="IPR007024">
    <property type="entry name" value="BLUF_domain"/>
</dbReference>
<dbReference type="SMART" id="SM01034">
    <property type="entry name" value="BLUF"/>
    <property type="match status" value="1"/>
</dbReference>
<sequence length="131" mass="14551">MRQIVYISSLCQNVVADIPAILATARRRNAGQLVTGMLFFDGRRFLHAIEGAAGPVQQIFTRIQGDPRHQSILILSDRGIKRREFGVEAMAYRPPAESDLPTIARMAILSAHASPAARDTFDAFMRMRRAA</sequence>
<feature type="domain" description="BLUF" evidence="1">
    <location>
        <begin position="1"/>
        <end position="91"/>
    </location>
</feature>
<comment type="caution">
    <text evidence="2">The sequence shown here is derived from an EMBL/GenBank/DDBJ whole genome shotgun (WGS) entry which is preliminary data.</text>
</comment>
<dbReference type="PROSITE" id="PS50925">
    <property type="entry name" value="BLUF"/>
    <property type="match status" value="1"/>
</dbReference>
<name>A0ABS0XM15_9SPHN</name>
<organism evidence="2 3">
    <name type="scientific">Sphingomonas mollis</name>
    <dbReference type="NCBI Taxonomy" id="2795726"/>
    <lineage>
        <taxon>Bacteria</taxon>
        <taxon>Pseudomonadati</taxon>
        <taxon>Pseudomonadota</taxon>
        <taxon>Alphaproteobacteria</taxon>
        <taxon>Sphingomonadales</taxon>
        <taxon>Sphingomonadaceae</taxon>
        <taxon>Sphingomonas</taxon>
    </lineage>
</organism>
<dbReference type="EMBL" id="JAELXS010000001">
    <property type="protein sequence ID" value="MBJ6120768.1"/>
    <property type="molecule type" value="Genomic_DNA"/>
</dbReference>
<dbReference type="RefSeq" id="WP_199034851.1">
    <property type="nucleotide sequence ID" value="NZ_JAELXS010000001.1"/>
</dbReference>